<dbReference type="PhylomeDB" id="A0A0G4IDC6"/>
<reference evidence="2" key="1">
    <citation type="submission" date="2014-11" db="EMBL/GenBank/DDBJ databases">
        <authorList>
            <person name="Otto D Thomas"/>
            <person name="Naeem Raeece"/>
        </authorList>
    </citation>
    <scope>NUCLEOTIDE SEQUENCE</scope>
</reference>
<feature type="compositionally biased region" description="Polar residues" evidence="1">
    <location>
        <begin position="140"/>
        <end position="154"/>
    </location>
</feature>
<feature type="region of interest" description="Disordered" evidence="1">
    <location>
        <begin position="1"/>
        <end position="67"/>
    </location>
</feature>
<dbReference type="EMBL" id="CDMZ01005854">
    <property type="protein sequence ID" value="CEM55234.1"/>
    <property type="molecule type" value="Genomic_DNA"/>
</dbReference>
<dbReference type="AlphaFoldDB" id="A0A0G4IDC6"/>
<organism evidence="2">
    <name type="scientific">Chromera velia CCMP2878</name>
    <dbReference type="NCBI Taxonomy" id="1169474"/>
    <lineage>
        <taxon>Eukaryota</taxon>
        <taxon>Sar</taxon>
        <taxon>Alveolata</taxon>
        <taxon>Colpodellida</taxon>
        <taxon>Chromeraceae</taxon>
        <taxon>Chromera</taxon>
    </lineage>
</organism>
<sequence length="453" mass="50700">MSAPDEILLGSDGTKRAAERSPERNEDEGGEGLTSIAENGVKRQKVGETGEREKLPGEETGKKQLQDLEGARIRVRWTVYDDDSDKEGEEEDIVGPAGILAGYAVCEMLGGSFDSCKHSFTMGRAEEKKEERTDSEESGKSSSTGVGETKTGNKPETAAFTEDDGKEHLEKEEKKETDLKAWTVWWPCTLKSADNDGEGDQFPMERDAKGQKVWLACYADHNTPIGFMEGSKNRVIVYDSSSNPAEDKGEEKREQETAAACDEKTTTKEKKSEKQQTPPRKSIVHLDKAIPGKPVEWRFEDEGPPYEGGRWEQELEVADLSEDEGEKGEEDFEEEEGEEGPARDEKMNCLREMAGRVLRTLPAERAQQVALKLRKGIDAMKVAFNKMCERKLAEQGVDIDIQQLQREGRMPPDSNARIAIDTNDVASFLDEAFRSVKDSERQEEEERQNAPFF</sequence>
<feature type="compositionally biased region" description="Basic and acidic residues" evidence="1">
    <location>
        <begin position="284"/>
        <end position="301"/>
    </location>
</feature>
<gene>
    <name evidence="2" type="ORF">Cvel_2342</name>
</gene>
<dbReference type="VEuPathDB" id="CryptoDB:Cvel_2342"/>
<protein>
    <submittedName>
        <fullName evidence="2">Uncharacterized protein</fullName>
    </submittedName>
</protein>
<feature type="region of interest" description="Disordered" evidence="1">
    <location>
        <begin position="239"/>
        <end position="345"/>
    </location>
</feature>
<evidence type="ECO:0000256" key="1">
    <source>
        <dbReference type="SAM" id="MobiDB-lite"/>
    </source>
</evidence>
<feature type="compositionally biased region" description="Basic and acidic residues" evidence="1">
    <location>
        <begin position="124"/>
        <end position="139"/>
    </location>
</feature>
<accession>A0A0G4IDC6</accession>
<evidence type="ECO:0000313" key="2">
    <source>
        <dbReference type="EMBL" id="CEM55234.1"/>
    </source>
</evidence>
<feature type="compositionally biased region" description="Basic and acidic residues" evidence="1">
    <location>
        <begin position="245"/>
        <end position="274"/>
    </location>
</feature>
<feature type="region of interest" description="Disordered" evidence="1">
    <location>
        <begin position="123"/>
        <end position="176"/>
    </location>
</feature>
<name>A0A0G4IDC6_9ALVE</name>
<feature type="compositionally biased region" description="Basic and acidic residues" evidence="1">
    <location>
        <begin position="45"/>
        <end position="67"/>
    </location>
</feature>
<feature type="compositionally biased region" description="Acidic residues" evidence="1">
    <location>
        <begin position="314"/>
        <end position="339"/>
    </location>
</feature>
<feature type="compositionally biased region" description="Basic and acidic residues" evidence="1">
    <location>
        <begin position="163"/>
        <end position="176"/>
    </location>
</feature>
<proteinExistence type="predicted"/>
<feature type="compositionally biased region" description="Basic and acidic residues" evidence="1">
    <location>
        <begin position="13"/>
        <end position="24"/>
    </location>
</feature>